<dbReference type="SUPFAM" id="SSF55874">
    <property type="entry name" value="ATPase domain of HSP90 chaperone/DNA topoisomerase II/histidine kinase"/>
    <property type="match status" value="1"/>
</dbReference>
<keyword evidence="12" id="KW-1133">Transmembrane helix</keyword>
<dbReference type="PANTHER" id="PTHR34220:SF7">
    <property type="entry name" value="SENSOR HISTIDINE KINASE YPDA"/>
    <property type="match status" value="1"/>
</dbReference>
<keyword evidence="5" id="KW-0597">Phosphoprotein</keyword>
<dbReference type="InterPro" id="IPR004358">
    <property type="entry name" value="Sig_transdc_His_kin-like_C"/>
</dbReference>
<sequence length="602" mass="68707">MWKWIRSKISRQLLAIFLFAVMVPFLFFYRYWDYSYNRTLEDSFAANTELGLNQLVMHVNSYFGGMGQNLEYLTGNPTLQGHMKALNEGTNPVSNSEEFLHFRNIYDTFSSISLLNSIAYLQTSVYLSNGINVRFTSRYQPRPDDPKPEAIEQWLHPIDVGPVSEPRVFFPPDHSEWFAMTRPIVDYSDRRILGIARIADSTEQLSSMFANWEDSQTGLYLLDNHNRILFRGKERTPMNASPEVWSRTVSEGRSRLQEIEGKDYLVVSQPLGYYGMSVGALIPYDEWTSRISTLRRVTLLMVGLFILLSGSIYFLFSHRLTSSIAHLALLQKRLRQGNLEVRHSTKRKDEIEQLGQSFNAMAEEIQTLLNQVLRSRLLLKEAEVRMLQSQMDPHFLYNTLETINMMAIVRKAPEISSMVSLMAKFYRLMVKVQQRDLFIPLSMEFDMTQLYLEIQKIRMGDRLQVEASMDEGLANIPMIKLILQPLIENAVIHGLSSKPAGGKISVSASIRLIEDGYGEVNIAVSDNGIGMMPDVRDKMRQSLNDPSGRNQSIGIVNAHRRIRLHYGEPYGLDIHSESGKGTTVTIRFPFRKGGDGPESTAG</sequence>
<evidence type="ECO:0000256" key="10">
    <source>
        <dbReference type="ARBA" id="ARBA00023012"/>
    </source>
</evidence>
<comment type="subcellular location">
    <subcellularLocation>
        <location evidence="2">Cell membrane</location>
        <topology evidence="2">Multi-pass membrane protein</topology>
    </subcellularLocation>
</comment>
<dbReference type="InterPro" id="IPR036890">
    <property type="entry name" value="HATPase_C_sf"/>
</dbReference>
<dbReference type="PANTHER" id="PTHR34220">
    <property type="entry name" value="SENSOR HISTIDINE KINASE YPDA"/>
    <property type="match status" value="1"/>
</dbReference>
<keyword evidence="9" id="KW-0067">ATP-binding</keyword>
<dbReference type="InterPro" id="IPR005467">
    <property type="entry name" value="His_kinase_dom"/>
</dbReference>
<dbReference type="PRINTS" id="PR00344">
    <property type="entry name" value="BCTRLSENSOR"/>
</dbReference>
<evidence type="ECO:0000256" key="6">
    <source>
        <dbReference type="ARBA" id="ARBA00022679"/>
    </source>
</evidence>
<keyword evidence="10" id="KW-0902">Two-component regulatory system</keyword>
<evidence type="ECO:0000256" key="2">
    <source>
        <dbReference type="ARBA" id="ARBA00004651"/>
    </source>
</evidence>
<dbReference type="Pfam" id="PF00672">
    <property type="entry name" value="HAMP"/>
    <property type="match status" value="1"/>
</dbReference>
<evidence type="ECO:0000256" key="7">
    <source>
        <dbReference type="ARBA" id="ARBA00022741"/>
    </source>
</evidence>
<dbReference type="Gene3D" id="3.30.565.10">
    <property type="entry name" value="Histidine kinase-like ATPase, C-terminal domain"/>
    <property type="match status" value="1"/>
</dbReference>
<evidence type="ECO:0000259" key="14">
    <source>
        <dbReference type="PROSITE" id="PS50885"/>
    </source>
</evidence>
<accession>A0ABV1KLL4</accession>
<dbReference type="RefSeq" id="WP_232182752.1">
    <property type="nucleotide sequence ID" value="NZ_JAIOAP010000001.1"/>
</dbReference>
<dbReference type="InterPro" id="IPR010559">
    <property type="entry name" value="Sig_transdc_His_kin_internal"/>
</dbReference>
<dbReference type="Gene3D" id="6.10.340.10">
    <property type="match status" value="1"/>
</dbReference>
<evidence type="ECO:0000256" key="11">
    <source>
        <dbReference type="ARBA" id="ARBA00023136"/>
    </source>
</evidence>
<feature type="transmembrane region" description="Helical" evidence="12">
    <location>
        <begin position="109"/>
        <end position="128"/>
    </location>
</feature>
<dbReference type="Pfam" id="PF06580">
    <property type="entry name" value="His_kinase"/>
    <property type="match status" value="1"/>
</dbReference>
<keyword evidence="12" id="KW-0812">Transmembrane</keyword>
<comment type="catalytic activity">
    <reaction evidence="1">
        <text>ATP + protein L-histidine = ADP + protein N-phospho-L-histidine.</text>
        <dbReference type="EC" id="2.7.13.3"/>
    </reaction>
</comment>
<feature type="domain" description="HAMP" evidence="14">
    <location>
        <begin position="318"/>
        <end position="370"/>
    </location>
</feature>
<evidence type="ECO:0000313" key="16">
    <source>
        <dbReference type="Proteomes" id="UP001493487"/>
    </source>
</evidence>
<feature type="transmembrane region" description="Helical" evidence="12">
    <location>
        <begin position="12"/>
        <end position="32"/>
    </location>
</feature>
<name>A0ABV1KLL4_9BACL</name>
<feature type="domain" description="Histidine kinase" evidence="13">
    <location>
        <begin position="360"/>
        <end position="592"/>
    </location>
</feature>
<dbReference type="Pfam" id="PF02518">
    <property type="entry name" value="HATPase_c"/>
    <property type="match status" value="1"/>
</dbReference>
<dbReference type="CDD" id="cd06225">
    <property type="entry name" value="HAMP"/>
    <property type="match status" value="1"/>
</dbReference>
<dbReference type="SMART" id="SM00387">
    <property type="entry name" value="HATPase_c"/>
    <property type="match status" value="1"/>
</dbReference>
<proteinExistence type="predicted"/>
<keyword evidence="4" id="KW-1003">Cell membrane</keyword>
<evidence type="ECO:0000256" key="12">
    <source>
        <dbReference type="SAM" id="Phobius"/>
    </source>
</evidence>
<evidence type="ECO:0000256" key="8">
    <source>
        <dbReference type="ARBA" id="ARBA00022777"/>
    </source>
</evidence>
<evidence type="ECO:0000259" key="13">
    <source>
        <dbReference type="PROSITE" id="PS50109"/>
    </source>
</evidence>
<comment type="caution">
    <text evidence="15">The sequence shown here is derived from an EMBL/GenBank/DDBJ whole genome shotgun (WGS) entry which is preliminary data.</text>
</comment>
<dbReference type="SUPFAM" id="SSF158472">
    <property type="entry name" value="HAMP domain-like"/>
    <property type="match status" value="1"/>
</dbReference>
<dbReference type="SMART" id="SM00304">
    <property type="entry name" value="HAMP"/>
    <property type="match status" value="1"/>
</dbReference>
<feature type="transmembrane region" description="Helical" evidence="12">
    <location>
        <begin position="297"/>
        <end position="316"/>
    </location>
</feature>
<dbReference type="Proteomes" id="UP001493487">
    <property type="component" value="Unassembled WGS sequence"/>
</dbReference>
<keyword evidence="11 12" id="KW-0472">Membrane</keyword>
<gene>
    <name evidence="15" type="ORF">QJS35_01165</name>
</gene>
<dbReference type="InterPro" id="IPR050640">
    <property type="entry name" value="Bact_2-comp_sensor_kinase"/>
</dbReference>
<dbReference type="InterPro" id="IPR003594">
    <property type="entry name" value="HATPase_dom"/>
</dbReference>
<keyword evidence="7" id="KW-0547">Nucleotide-binding</keyword>
<dbReference type="PROSITE" id="PS50109">
    <property type="entry name" value="HIS_KIN"/>
    <property type="match status" value="1"/>
</dbReference>
<keyword evidence="16" id="KW-1185">Reference proteome</keyword>
<evidence type="ECO:0000256" key="5">
    <source>
        <dbReference type="ARBA" id="ARBA00022553"/>
    </source>
</evidence>
<evidence type="ECO:0000256" key="9">
    <source>
        <dbReference type="ARBA" id="ARBA00022840"/>
    </source>
</evidence>
<keyword evidence="8 15" id="KW-0418">Kinase</keyword>
<dbReference type="EC" id="2.7.13.3" evidence="3"/>
<evidence type="ECO:0000256" key="3">
    <source>
        <dbReference type="ARBA" id="ARBA00012438"/>
    </source>
</evidence>
<keyword evidence="6 15" id="KW-0808">Transferase</keyword>
<evidence type="ECO:0000313" key="15">
    <source>
        <dbReference type="EMBL" id="MEQ4480996.1"/>
    </source>
</evidence>
<protein>
    <recommendedName>
        <fullName evidence="3">histidine kinase</fullName>
        <ecNumber evidence="3">2.7.13.3</ecNumber>
    </recommendedName>
</protein>
<reference evidence="15 16" key="1">
    <citation type="journal article" date="2023" name="Genome Announc.">
        <title>Pan-Genome Analyses of the Genus Cohnella and Proposal of the Novel Species Cohnella silvisoli sp. nov., Isolated from Forest Soil.</title>
        <authorList>
            <person name="Wang C."/>
            <person name="Mao L."/>
            <person name="Bao G."/>
            <person name="Zhu H."/>
        </authorList>
    </citation>
    <scope>NUCLEOTIDE SEQUENCE [LARGE SCALE GENOMIC DNA]</scope>
    <source>
        <strain evidence="15 16">NL03-T5-1</strain>
    </source>
</reference>
<evidence type="ECO:0000256" key="4">
    <source>
        <dbReference type="ARBA" id="ARBA00022475"/>
    </source>
</evidence>
<dbReference type="PROSITE" id="PS50885">
    <property type="entry name" value="HAMP"/>
    <property type="match status" value="1"/>
</dbReference>
<dbReference type="EMBL" id="JASKHM010000001">
    <property type="protein sequence ID" value="MEQ4480996.1"/>
    <property type="molecule type" value="Genomic_DNA"/>
</dbReference>
<dbReference type="InterPro" id="IPR003660">
    <property type="entry name" value="HAMP_dom"/>
</dbReference>
<evidence type="ECO:0000256" key="1">
    <source>
        <dbReference type="ARBA" id="ARBA00000085"/>
    </source>
</evidence>
<dbReference type="GO" id="GO:0004673">
    <property type="term" value="F:protein histidine kinase activity"/>
    <property type="evidence" value="ECO:0007669"/>
    <property type="project" value="UniProtKB-EC"/>
</dbReference>
<organism evidence="15 16">
    <name type="scientific">Cohnella silvisoli</name>
    <dbReference type="NCBI Taxonomy" id="2873699"/>
    <lineage>
        <taxon>Bacteria</taxon>
        <taxon>Bacillati</taxon>
        <taxon>Bacillota</taxon>
        <taxon>Bacilli</taxon>
        <taxon>Bacillales</taxon>
        <taxon>Paenibacillaceae</taxon>
        <taxon>Cohnella</taxon>
    </lineage>
</organism>